<keyword evidence="2 9" id="KW-0690">Ribosome biogenesis</keyword>
<keyword evidence="4 9" id="KW-0540">Nuclease</keyword>
<evidence type="ECO:0000256" key="7">
    <source>
        <dbReference type="ARBA" id="ARBA00022801"/>
    </source>
</evidence>
<comment type="similarity">
    <text evidence="1 9">Belongs to the endoribonuclease YbeY family.</text>
</comment>
<dbReference type="PANTHER" id="PTHR46986">
    <property type="entry name" value="ENDORIBONUCLEASE YBEY, CHLOROPLASTIC"/>
    <property type="match status" value="1"/>
</dbReference>
<dbReference type="GO" id="GO:0005737">
    <property type="term" value="C:cytoplasm"/>
    <property type="evidence" value="ECO:0007669"/>
    <property type="project" value="UniProtKB-SubCell"/>
</dbReference>
<comment type="subcellular location">
    <subcellularLocation>
        <location evidence="9">Cytoplasm</location>
    </subcellularLocation>
</comment>
<dbReference type="GO" id="GO:0008270">
    <property type="term" value="F:zinc ion binding"/>
    <property type="evidence" value="ECO:0007669"/>
    <property type="project" value="UniProtKB-UniRule"/>
</dbReference>
<dbReference type="InterPro" id="IPR002036">
    <property type="entry name" value="YbeY"/>
</dbReference>
<evidence type="ECO:0000256" key="4">
    <source>
        <dbReference type="ARBA" id="ARBA00022722"/>
    </source>
</evidence>
<keyword evidence="11" id="KW-1185">Reference proteome</keyword>
<dbReference type="PANTHER" id="PTHR46986:SF1">
    <property type="entry name" value="ENDORIBONUCLEASE YBEY, CHLOROPLASTIC"/>
    <property type="match status" value="1"/>
</dbReference>
<dbReference type="Pfam" id="PF02130">
    <property type="entry name" value="YbeY"/>
    <property type="match status" value="1"/>
</dbReference>
<keyword evidence="5 9" id="KW-0479">Metal-binding</keyword>
<dbReference type="NCBIfam" id="TIGR00043">
    <property type="entry name" value="rRNA maturation RNase YbeY"/>
    <property type="match status" value="1"/>
</dbReference>
<evidence type="ECO:0000313" key="10">
    <source>
        <dbReference type="EMBL" id="MCU7378237.1"/>
    </source>
</evidence>
<evidence type="ECO:0000256" key="8">
    <source>
        <dbReference type="ARBA" id="ARBA00022833"/>
    </source>
</evidence>
<comment type="function">
    <text evidence="9">Single strand-specific metallo-endoribonuclease involved in late-stage 70S ribosome quality control and in maturation of the 3' terminus of the 16S rRNA.</text>
</comment>
<proteinExistence type="inferred from homology"/>
<dbReference type="GO" id="GO:0006364">
    <property type="term" value="P:rRNA processing"/>
    <property type="evidence" value="ECO:0007669"/>
    <property type="project" value="UniProtKB-UniRule"/>
</dbReference>
<dbReference type="InterPro" id="IPR020549">
    <property type="entry name" value="YbeY_CS"/>
</dbReference>
<dbReference type="GO" id="GO:0004521">
    <property type="term" value="F:RNA endonuclease activity"/>
    <property type="evidence" value="ECO:0007669"/>
    <property type="project" value="UniProtKB-UniRule"/>
</dbReference>
<keyword evidence="7 9" id="KW-0378">Hydrolase</keyword>
<dbReference type="HAMAP" id="MF_00009">
    <property type="entry name" value="Endoribonucl_YbeY"/>
    <property type="match status" value="1"/>
</dbReference>
<evidence type="ECO:0000256" key="3">
    <source>
        <dbReference type="ARBA" id="ARBA00022552"/>
    </source>
</evidence>
<dbReference type="InterPro" id="IPR023091">
    <property type="entry name" value="MetalPrtase_cat_dom_sf_prd"/>
</dbReference>
<feature type="binding site" evidence="9">
    <location>
        <position position="116"/>
    </location>
    <ligand>
        <name>Zn(2+)</name>
        <dbReference type="ChEBI" id="CHEBI:29105"/>
        <note>catalytic</note>
    </ligand>
</feature>
<comment type="caution">
    <text evidence="10">The sequence shown here is derived from an EMBL/GenBank/DDBJ whole genome shotgun (WGS) entry which is preliminary data.</text>
</comment>
<dbReference type="Gene3D" id="3.40.390.30">
    <property type="entry name" value="Metalloproteases ('zincins'), catalytic domain"/>
    <property type="match status" value="1"/>
</dbReference>
<dbReference type="GO" id="GO:0004222">
    <property type="term" value="F:metalloendopeptidase activity"/>
    <property type="evidence" value="ECO:0007669"/>
    <property type="project" value="InterPro"/>
</dbReference>
<evidence type="ECO:0000256" key="1">
    <source>
        <dbReference type="ARBA" id="ARBA00010875"/>
    </source>
</evidence>
<gene>
    <name evidence="9 10" type="primary">ybeY</name>
    <name evidence="10" type="ORF">OBO34_07695</name>
</gene>
<dbReference type="SUPFAM" id="SSF55486">
    <property type="entry name" value="Metalloproteases ('zincins'), catalytic domain"/>
    <property type="match status" value="1"/>
</dbReference>
<dbReference type="EC" id="3.1.-.-" evidence="9"/>
<keyword evidence="8 9" id="KW-0862">Zinc</keyword>
<evidence type="ECO:0000256" key="9">
    <source>
        <dbReference type="HAMAP-Rule" id="MF_00009"/>
    </source>
</evidence>
<dbReference type="RefSeq" id="WP_148395857.1">
    <property type="nucleotide sequence ID" value="NZ_JAJAGH010000008.1"/>
</dbReference>
<feature type="binding site" evidence="9">
    <location>
        <position position="120"/>
    </location>
    <ligand>
        <name>Zn(2+)</name>
        <dbReference type="ChEBI" id="CHEBI:29105"/>
        <note>catalytic</note>
    </ligand>
</feature>
<keyword evidence="6 9" id="KW-0255">Endonuclease</keyword>
<reference evidence="10" key="1">
    <citation type="submission" date="2022-09" db="EMBL/GenBank/DDBJ databases">
        <title>Culturomic study of gut microbiota in children with autism spectrum disorder.</title>
        <authorList>
            <person name="Efimov B.A."/>
            <person name="Chaplin A.V."/>
            <person name="Sokolova S.R."/>
            <person name="Pikina A.P."/>
            <person name="Korzhanova M."/>
            <person name="Belova V."/>
            <person name="Korostin D."/>
        </authorList>
    </citation>
    <scope>NUCLEOTIDE SEQUENCE</scope>
    <source>
        <strain evidence="10">ASD5510</strain>
    </source>
</reference>
<protein>
    <recommendedName>
        <fullName evidence="9">Endoribonuclease YbeY</fullName>
        <ecNumber evidence="9">3.1.-.-</ecNumber>
    </recommendedName>
</protein>
<feature type="binding site" evidence="9">
    <location>
        <position position="126"/>
    </location>
    <ligand>
        <name>Zn(2+)</name>
        <dbReference type="ChEBI" id="CHEBI:29105"/>
        <note>catalytic</note>
    </ligand>
</feature>
<dbReference type="AlphaFoldDB" id="A0A9J6QQT6"/>
<name>A0A9J6QQT6_9FIRM</name>
<evidence type="ECO:0000256" key="6">
    <source>
        <dbReference type="ARBA" id="ARBA00022759"/>
    </source>
</evidence>
<accession>A0A9J6QQT6</accession>
<comment type="cofactor">
    <cofactor evidence="9">
        <name>Zn(2+)</name>
        <dbReference type="ChEBI" id="CHEBI:29105"/>
    </cofactor>
    <text evidence="9">Binds 1 zinc ion.</text>
</comment>
<dbReference type="EMBL" id="JAOSHN010000003">
    <property type="protein sequence ID" value="MCU7378237.1"/>
    <property type="molecule type" value="Genomic_DNA"/>
</dbReference>
<evidence type="ECO:0000256" key="2">
    <source>
        <dbReference type="ARBA" id="ARBA00022517"/>
    </source>
</evidence>
<dbReference type="Proteomes" id="UP001065549">
    <property type="component" value="Unassembled WGS sequence"/>
</dbReference>
<evidence type="ECO:0000313" key="11">
    <source>
        <dbReference type="Proteomes" id="UP001065549"/>
    </source>
</evidence>
<keyword evidence="9" id="KW-0963">Cytoplasm</keyword>
<organism evidence="10 11">
    <name type="scientific">Hominibacterium faecale</name>
    <dbReference type="NCBI Taxonomy" id="2839743"/>
    <lineage>
        <taxon>Bacteria</taxon>
        <taxon>Bacillati</taxon>
        <taxon>Bacillota</taxon>
        <taxon>Clostridia</taxon>
        <taxon>Peptostreptococcales</taxon>
        <taxon>Anaerovoracaceae</taxon>
        <taxon>Hominibacterium</taxon>
    </lineage>
</organism>
<keyword evidence="3 9" id="KW-0698">rRNA processing</keyword>
<evidence type="ECO:0000256" key="5">
    <source>
        <dbReference type="ARBA" id="ARBA00022723"/>
    </source>
</evidence>
<sequence>MNIICDPERKPGDKLLAKMEEGAVICVESEGIPSDRVEVSLTFVSPEEIQQLNSMYRGVDKVTDVLSFPQYEDLNQLPEEGGIPLGDVVICTQQALIQADEYGHSNEREMVYLFVHSICHLLGYDHMDEEDKQEMRAKEDQVMEKIQVER</sequence>
<dbReference type="PROSITE" id="PS01306">
    <property type="entry name" value="UPF0054"/>
    <property type="match status" value="1"/>
</dbReference>